<accession>A0A8S2Y7B6</accession>
<dbReference type="Proteomes" id="UP000681722">
    <property type="component" value="Unassembled WGS sequence"/>
</dbReference>
<dbReference type="AlphaFoldDB" id="A0A8S2Y7B6"/>
<proteinExistence type="predicted"/>
<name>A0A8S2Y7B6_9BILA</name>
<sequence length="220" mass="25385">MQDYLQNNSEKYRHALKNVAIDGLHSTIVTCKRWRNLLQQVKDCTLKDDPTESLIPDVKNVVTYSEVISEVTKEINCLKAQLNVEIISDETTKFEGKREEFFRKLRNSLNKLKEIDEKLQDVLLIPVNAKESEENLKTKAKRIGDTLLETASKPQLTQIECDQFRKYYQHLLAIDEHLSLPDVEAKQNLDASKIKVLEKVAYLRGEFIASGTNLEKPLIR</sequence>
<gene>
    <name evidence="1" type="ORF">SRO942_LOCUS46569</name>
</gene>
<evidence type="ECO:0000313" key="1">
    <source>
        <dbReference type="EMBL" id="CAF4540523.1"/>
    </source>
</evidence>
<reference evidence="1" key="1">
    <citation type="submission" date="2021-02" db="EMBL/GenBank/DDBJ databases">
        <authorList>
            <person name="Nowell W R."/>
        </authorList>
    </citation>
    <scope>NUCLEOTIDE SEQUENCE</scope>
</reference>
<protein>
    <submittedName>
        <fullName evidence="1">Uncharacterized protein</fullName>
    </submittedName>
</protein>
<organism evidence="1 2">
    <name type="scientific">Didymodactylos carnosus</name>
    <dbReference type="NCBI Taxonomy" id="1234261"/>
    <lineage>
        <taxon>Eukaryota</taxon>
        <taxon>Metazoa</taxon>
        <taxon>Spiralia</taxon>
        <taxon>Gnathifera</taxon>
        <taxon>Rotifera</taxon>
        <taxon>Eurotatoria</taxon>
        <taxon>Bdelloidea</taxon>
        <taxon>Philodinida</taxon>
        <taxon>Philodinidae</taxon>
        <taxon>Didymodactylos</taxon>
    </lineage>
</organism>
<evidence type="ECO:0000313" key="2">
    <source>
        <dbReference type="Proteomes" id="UP000681722"/>
    </source>
</evidence>
<dbReference type="OrthoDB" id="10524087at2759"/>
<dbReference type="EMBL" id="CAJOBC010113500">
    <property type="protein sequence ID" value="CAF4540523.1"/>
    <property type="molecule type" value="Genomic_DNA"/>
</dbReference>
<comment type="caution">
    <text evidence="1">The sequence shown here is derived from an EMBL/GenBank/DDBJ whole genome shotgun (WGS) entry which is preliminary data.</text>
</comment>